<dbReference type="PATRIC" id="fig|42253.5.peg.3260"/>
<dbReference type="AlphaFoldDB" id="A0A0K2GFG5"/>
<evidence type="ECO:0000313" key="2">
    <source>
        <dbReference type="Proteomes" id="UP000069205"/>
    </source>
</evidence>
<gene>
    <name evidence="1" type="ORF">NITMOv2_3305</name>
</gene>
<protein>
    <submittedName>
        <fullName evidence="1">Uncharacterized protein</fullName>
    </submittedName>
</protein>
<sequence>MKRITRETVAGQLSAYLRHELPLANLVDWAESALMEGEFDPSHVSAIRDAVARIGVADVRAFGLTWEDCEQLLDRLGYSAHVSITAR</sequence>
<evidence type="ECO:0000313" key="1">
    <source>
        <dbReference type="EMBL" id="ALA59698.1"/>
    </source>
</evidence>
<dbReference type="Proteomes" id="UP000069205">
    <property type="component" value="Chromosome"/>
</dbReference>
<dbReference type="EMBL" id="CP011801">
    <property type="protein sequence ID" value="ALA59698.1"/>
    <property type="molecule type" value="Genomic_DNA"/>
</dbReference>
<keyword evidence="2" id="KW-1185">Reference proteome</keyword>
<accession>A0A0K2GFG5</accession>
<dbReference type="STRING" id="42253.NITMOv2_3305"/>
<organism evidence="1 2">
    <name type="scientific">Nitrospira moscoviensis</name>
    <dbReference type="NCBI Taxonomy" id="42253"/>
    <lineage>
        <taxon>Bacteria</taxon>
        <taxon>Pseudomonadati</taxon>
        <taxon>Nitrospirota</taxon>
        <taxon>Nitrospiria</taxon>
        <taxon>Nitrospirales</taxon>
        <taxon>Nitrospiraceae</taxon>
        <taxon>Nitrospira</taxon>
    </lineage>
</organism>
<reference evidence="1 2" key="1">
    <citation type="journal article" date="2015" name="Proc. Natl. Acad. Sci. U.S.A.">
        <title>Expanded metabolic versatility of ubiquitous nitrite-oxidizing bacteria from the genus Nitrospira.</title>
        <authorList>
            <person name="Koch H."/>
            <person name="Lucker S."/>
            <person name="Albertsen M."/>
            <person name="Kitzinger K."/>
            <person name="Herbold C."/>
            <person name="Spieck E."/>
            <person name="Nielsen P.H."/>
            <person name="Wagner M."/>
            <person name="Daims H."/>
        </authorList>
    </citation>
    <scope>NUCLEOTIDE SEQUENCE [LARGE SCALE GENOMIC DNA]</scope>
    <source>
        <strain evidence="1 2">NSP M-1</strain>
    </source>
</reference>
<name>A0A0K2GFG5_NITMO</name>
<dbReference type="KEGG" id="nmv:NITMOv2_3305"/>
<proteinExistence type="predicted"/>
<dbReference type="OrthoDB" id="1809067at2"/>
<dbReference type="RefSeq" id="WP_053380667.1">
    <property type="nucleotide sequence ID" value="NZ_CP011801.1"/>
</dbReference>